<proteinExistence type="predicted"/>
<gene>
    <name evidence="1" type="ORF">OV079_39345</name>
</gene>
<protein>
    <submittedName>
        <fullName evidence="1">Family 3 adenylate cyclase</fullName>
    </submittedName>
</protein>
<name>A0A9X3J2W5_9BACT</name>
<organism evidence="1 2">
    <name type="scientific">Nannocystis pusilla</name>
    <dbReference type="NCBI Taxonomy" id="889268"/>
    <lineage>
        <taxon>Bacteria</taxon>
        <taxon>Pseudomonadati</taxon>
        <taxon>Myxococcota</taxon>
        <taxon>Polyangia</taxon>
        <taxon>Nannocystales</taxon>
        <taxon>Nannocystaceae</taxon>
        <taxon>Nannocystis</taxon>
    </lineage>
</organism>
<evidence type="ECO:0000313" key="2">
    <source>
        <dbReference type="Proteomes" id="UP001150924"/>
    </source>
</evidence>
<dbReference type="AlphaFoldDB" id="A0A9X3J2W5"/>
<dbReference type="SUPFAM" id="SSF55073">
    <property type="entry name" value="Nucleotide cyclase"/>
    <property type="match status" value="1"/>
</dbReference>
<dbReference type="Proteomes" id="UP001150924">
    <property type="component" value="Unassembled WGS sequence"/>
</dbReference>
<dbReference type="RefSeq" id="WP_267774797.1">
    <property type="nucleotide sequence ID" value="NZ_JAPNKE010000002.1"/>
</dbReference>
<evidence type="ECO:0000313" key="1">
    <source>
        <dbReference type="EMBL" id="MCY1011518.1"/>
    </source>
</evidence>
<reference evidence="1" key="1">
    <citation type="submission" date="2022-11" db="EMBL/GenBank/DDBJ databases">
        <title>Minimal conservation of predation-associated metabolite biosynthetic gene clusters underscores biosynthetic potential of Myxococcota including descriptions for ten novel species: Archangium lansinium sp. nov., Myxococcus landrumus sp. nov., Nannocystis bai.</title>
        <authorList>
            <person name="Ahearne A."/>
            <person name="Stevens C."/>
            <person name="Phillips K."/>
        </authorList>
    </citation>
    <scope>NUCLEOTIDE SEQUENCE</scope>
    <source>
        <strain evidence="1">Na p29</strain>
    </source>
</reference>
<keyword evidence="2" id="KW-1185">Reference proteome</keyword>
<dbReference type="Gene3D" id="3.30.70.1230">
    <property type="entry name" value="Nucleotide cyclase"/>
    <property type="match status" value="1"/>
</dbReference>
<dbReference type="EMBL" id="JAPNKE010000002">
    <property type="protein sequence ID" value="MCY1011518.1"/>
    <property type="molecule type" value="Genomic_DNA"/>
</dbReference>
<sequence length="415" mass="44546">MAAKFARTQYSPALFDLAQDIVGGLPLRLLERWWESEQTEADALRLLAACRVAGYNVVSDAAGLTRMTAERGLMEILAIIDQPKAIVHELGLSIGGESVGIWAADNTQMFYPEAVPAERLLAALLTVQDLVARRCAIKIGLAAHFGEFYSASGGLYGDASDAIEALAEDHVAGGEIVVSQAVAGRLPPAHDFTLIAIGEANGLGPLWRLVDGPRLSLGTSSGRRYPIPYSDAFHADLTRLAASLGDRELAREMTAKYTRHEVVVLVERHAQDADSRAVALFDNLSLSAKMKDAGLRHLAAARGVEVKVSGPLGIYTFDEPARALAFARTFRSELAEGGIDCRIGVDQGPVLVFDLAGGGKDIAGMPVNIASKMAQDCGEWGKLYLSDRVHACVDADDLRERRFFVSGVELRAFEG</sequence>
<dbReference type="InterPro" id="IPR029787">
    <property type="entry name" value="Nucleotide_cyclase"/>
</dbReference>
<accession>A0A9X3J2W5</accession>
<comment type="caution">
    <text evidence="1">The sequence shown here is derived from an EMBL/GenBank/DDBJ whole genome shotgun (WGS) entry which is preliminary data.</text>
</comment>